<evidence type="ECO:0000256" key="11">
    <source>
        <dbReference type="RuleBase" id="RU000461"/>
    </source>
</evidence>
<dbReference type="InterPro" id="IPR001128">
    <property type="entry name" value="Cyt_P450"/>
</dbReference>
<dbReference type="PRINTS" id="PR00463">
    <property type="entry name" value="EP450I"/>
</dbReference>
<dbReference type="PRINTS" id="PR00385">
    <property type="entry name" value="P450"/>
</dbReference>
<accession>A0AAD9JVS6</accession>
<proteinExistence type="inferred from homology"/>
<evidence type="ECO:0000256" key="6">
    <source>
        <dbReference type="ARBA" id="ARBA00022848"/>
    </source>
</evidence>
<dbReference type="PANTHER" id="PTHR24302:SF15">
    <property type="entry name" value="FATTY-ACID PEROXYGENASE"/>
    <property type="match status" value="1"/>
</dbReference>
<dbReference type="CDD" id="cd11055">
    <property type="entry name" value="CYP3A-like"/>
    <property type="match status" value="1"/>
</dbReference>
<dbReference type="InterPro" id="IPR050705">
    <property type="entry name" value="Cytochrome_P450_3A"/>
</dbReference>
<keyword evidence="12" id="KW-0472">Membrane</keyword>
<keyword evidence="12" id="KW-0812">Transmembrane</keyword>
<evidence type="ECO:0008006" key="15">
    <source>
        <dbReference type="Google" id="ProtNLM"/>
    </source>
</evidence>
<feature type="transmembrane region" description="Helical" evidence="12">
    <location>
        <begin position="6"/>
        <end position="25"/>
    </location>
</feature>
<reference evidence="13" key="1">
    <citation type="journal article" date="2023" name="Mol. Biol. Evol.">
        <title>Third-Generation Sequencing Reveals the Adaptive Role of the Epigenome in Three Deep-Sea Polychaetes.</title>
        <authorList>
            <person name="Perez M."/>
            <person name="Aroh O."/>
            <person name="Sun Y."/>
            <person name="Lan Y."/>
            <person name="Juniper S.K."/>
            <person name="Young C.R."/>
            <person name="Angers B."/>
            <person name="Qian P.Y."/>
        </authorList>
    </citation>
    <scope>NUCLEOTIDE SEQUENCE</scope>
    <source>
        <strain evidence="13">P08H-3</strain>
    </source>
</reference>
<evidence type="ECO:0000256" key="2">
    <source>
        <dbReference type="ARBA" id="ARBA00004406"/>
    </source>
</evidence>
<evidence type="ECO:0000256" key="5">
    <source>
        <dbReference type="ARBA" id="ARBA00022723"/>
    </source>
</evidence>
<dbReference type="GO" id="GO:0008395">
    <property type="term" value="F:steroid hydroxylase activity"/>
    <property type="evidence" value="ECO:0007669"/>
    <property type="project" value="TreeGrafter"/>
</dbReference>
<evidence type="ECO:0000256" key="3">
    <source>
        <dbReference type="ARBA" id="ARBA00010617"/>
    </source>
</evidence>
<organism evidence="13 14">
    <name type="scientific">Paralvinella palmiformis</name>
    <dbReference type="NCBI Taxonomy" id="53620"/>
    <lineage>
        <taxon>Eukaryota</taxon>
        <taxon>Metazoa</taxon>
        <taxon>Spiralia</taxon>
        <taxon>Lophotrochozoa</taxon>
        <taxon>Annelida</taxon>
        <taxon>Polychaeta</taxon>
        <taxon>Sedentaria</taxon>
        <taxon>Canalipalpata</taxon>
        <taxon>Terebellida</taxon>
        <taxon>Terebelliformia</taxon>
        <taxon>Alvinellidae</taxon>
        <taxon>Paralvinella</taxon>
    </lineage>
</organism>
<dbReference type="GO" id="GO:0020037">
    <property type="term" value="F:heme binding"/>
    <property type="evidence" value="ECO:0007669"/>
    <property type="project" value="InterPro"/>
</dbReference>
<dbReference type="InterPro" id="IPR017972">
    <property type="entry name" value="Cyt_P450_CS"/>
</dbReference>
<dbReference type="PROSITE" id="PS00086">
    <property type="entry name" value="CYTOCHROME_P450"/>
    <property type="match status" value="1"/>
</dbReference>
<dbReference type="InterPro" id="IPR036396">
    <property type="entry name" value="Cyt_P450_sf"/>
</dbReference>
<dbReference type="PANTHER" id="PTHR24302">
    <property type="entry name" value="CYTOCHROME P450 FAMILY 3"/>
    <property type="match status" value="1"/>
</dbReference>
<comment type="cofactor">
    <cofactor evidence="10">
        <name>heme</name>
        <dbReference type="ChEBI" id="CHEBI:30413"/>
    </cofactor>
</comment>
<dbReference type="AlphaFoldDB" id="A0AAD9JVS6"/>
<evidence type="ECO:0000256" key="4">
    <source>
        <dbReference type="ARBA" id="ARBA00022617"/>
    </source>
</evidence>
<sequence length="512" mass="58769">MDILGWNIPLWLILILLVVIIWYWHATKYFGVFKKYGIPGPRPIPGFGTFIQTMMHPKGVFGLDLDLKKRYKANVIGDPAMIFFDPEAVKQITVKDFNSFTDRRSTGVTEYPVNQMITVLKGDEWRNVRHQVSPTFSGKKLRRMTALINRCAHHLTSNLEEVAKSGDVFECKEYAGAFTMDVIASTCFNIDVNSKNDRNNIFVRMTKRLFNFSIFNPKLIIFLCFPFIVPYLSKLGFSVFDPKCIHFFVDVFDKAVKYRQEHPDESPNDFLNMMLKASESHSDHEADSDEDALPETKHNNQCLRSLSTGEIIGQSLIFFFAGYETTANAVTLTIYNLAVNPDTQEKAYQEIMDIIPEGEDPGYDDLKKLKYLEMCLLETIRMYPPGPQFDRECVADTEVKGIKVPKGMFVIVPVHALNNDPEVWPNPEQFDPERFTEEAKKSRHPFQYIPFGIGPRVCIGQRLAIIEAKVALVHVLRSFKVLRCDKTQVPIKLMKIRAEAVNGVWLKLEKRE</sequence>
<evidence type="ECO:0000313" key="14">
    <source>
        <dbReference type="Proteomes" id="UP001208570"/>
    </source>
</evidence>
<evidence type="ECO:0000256" key="8">
    <source>
        <dbReference type="ARBA" id="ARBA00023004"/>
    </source>
</evidence>
<gene>
    <name evidence="13" type="ORF">LSH36_141g09037</name>
</gene>
<keyword evidence="7 11" id="KW-0560">Oxidoreductase</keyword>
<dbReference type="GO" id="GO:0005506">
    <property type="term" value="F:iron ion binding"/>
    <property type="evidence" value="ECO:0007669"/>
    <property type="project" value="InterPro"/>
</dbReference>
<dbReference type="GO" id="GO:0016705">
    <property type="term" value="F:oxidoreductase activity, acting on paired donors, with incorporation or reduction of molecular oxygen"/>
    <property type="evidence" value="ECO:0007669"/>
    <property type="project" value="InterPro"/>
</dbReference>
<dbReference type="Proteomes" id="UP001208570">
    <property type="component" value="Unassembled WGS sequence"/>
</dbReference>
<evidence type="ECO:0000313" key="13">
    <source>
        <dbReference type="EMBL" id="KAK2160067.1"/>
    </source>
</evidence>
<comment type="function">
    <text evidence="9">Cytochromes P450 are a group of heme-thiolate monooxygenases. They oxidize a variety of structurally unrelated compounds, including steroids, fatty acids, and xenobiotics.</text>
</comment>
<evidence type="ECO:0000256" key="1">
    <source>
        <dbReference type="ARBA" id="ARBA00004174"/>
    </source>
</evidence>
<name>A0AAD9JVS6_9ANNE</name>
<comment type="caution">
    <text evidence="13">The sequence shown here is derived from an EMBL/GenBank/DDBJ whole genome shotgun (WGS) entry which is preliminary data.</text>
</comment>
<keyword evidence="6" id="KW-0492">Microsome</keyword>
<keyword evidence="6" id="KW-0256">Endoplasmic reticulum</keyword>
<feature type="binding site" description="axial binding residue" evidence="10">
    <location>
        <position position="458"/>
    </location>
    <ligand>
        <name>heme</name>
        <dbReference type="ChEBI" id="CHEBI:30413"/>
    </ligand>
    <ligandPart>
        <name>Fe</name>
        <dbReference type="ChEBI" id="CHEBI:18248"/>
    </ligandPart>
</feature>
<dbReference type="GO" id="GO:0005789">
    <property type="term" value="C:endoplasmic reticulum membrane"/>
    <property type="evidence" value="ECO:0007669"/>
    <property type="project" value="UniProtKB-SubCell"/>
</dbReference>
<dbReference type="FunFam" id="1.10.630.10:FF:000042">
    <property type="entry name" value="Cytochrome P450"/>
    <property type="match status" value="1"/>
</dbReference>
<dbReference type="SUPFAM" id="SSF48264">
    <property type="entry name" value="Cytochrome P450"/>
    <property type="match status" value="1"/>
</dbReference>
<evidence type="ECO:0000256" key="10">
    <source>
        <dbReference type="PIRSR" id="PIRSR602401-1"/>
    </source>
</evidence>
<keyword evidence="14" id="KW-1185">Reference proteome</keyword>
<keyword evidence="8 10" id="KW-0408">Iron</keyword>
<keyword evidence="12" id="KW-1133">Transmembrane helix</keyword>
<evidence type="ECO:0000256" key="12">
    <source>
        <dbReference type="SAM" id="Phobius"/>
    </source>
</evidence>
<comment type="similarity">
    <text evidence="3 11">Belongs to the cytochrome P450 family.</text>
</comment>
<dbReference type="InterPro" id="IPR002401">
    <property type="entry name" value="Cyt_P450_E_grp-I"/>
</dbReference>
<feature type="transmembrane region" description="Helical" evidence="12">
    <location>
        <begin position="209"/>
        <end position="232"/>
    </location>
</feature>
<evidence type="ECO:0000256" key="9">
    <source>
        <dbReference type="ARBA" id="ARBA00043906"/>
    </source>
</evidence>
<dbReference type="EMBL" id="JAODUP010000141">
    <property type="protein sequence ID" value="KAK2160067.1"/>
    <property type="molecule type" value="Genomic_DNA"/>
</dbReference>
<dbReference type="Gene3D" id="1.10.630.10">
    <property type="entry name" value="Cytochrome P450"/>
    <property type="match status" value="1"/>
</dbReference>
<keyword evidence="4 10" id="KW-0349">Heme</keyword>
<protein>
    <recommendedName>
        <fullName evidence="15">Cytochrome P450</fullName>
    </recommendedName>
</protein>
<keyword evidence="11" id="KW-0503">Monooxygenase</keyword>
<evidence type="ECO:0000256" key="7">
    <source>
        <dbReference type="ARBA" id="ARBA00023002"/>
    </source>
</evidence>
<comment type="subcellular location">
    <subcellularLocation>
        <location evidence="2">Endoplasmic reticulum membrane</location>
        <topology evidence="2">Peripheral membrane protein</topology>
    </subcellularLocation>
    <subcellularLocation>
        <location evidence="1">Microsome membrane</location>
        <topology evidence="1">Peripheral membrane protein</topology>
    </subcellularLocation>
</comment>
<dbReference type="Pfam" id="PF00067">
    <property type="entry name" value="p450"/>
    <property type="match status" value="1"/>
</dbReference>
<keyword evidence="5 10" id="KW-0479">Metal-binding</keyword>